<keyword evidence="2" id="KW-0678">Repressor</keyword>
<dbReference type="AlphaFoldDB" id="B4JLV8"/>
<dbReference type="FunCoup" id="B4JLV8">
    <property type="interactions" value="23"/>
</dbReference>
<gene>
    <name evidence="9" type="primary">Dgri\GH24531</name>
    <name evidence="9" type="ORF">Dgri_GH24531</name>
</gene>
<dbReference type="PANTHER" id="PTHR13392:SF13">
    <property type="entry name" value="AXH DOMAIN-CONTAINING PROTEIN"/>
    <property type="match status" value="1"/>
</dbReference>
<evidence type="ECO:0000256" key="7">
    <source>
        <dbReference type="SAM" id="MobiDB-lite"/>
    </source>
</evidence>
<dbReference type="SMART" id="SM00536">
    <property type="entry name" value="AXH"/>
    <property type="match status" value="1"/>
</dbReference>
<evidence type="ECO:0000313" key="10">
    <source>
        <dbReference type="Proteomes" id="UP000001070"/>
    </source>
</evidence>
<dbReference type="GO" id="GO:0005634">
    <property type="term" value="C:nucleus"/>
    <property type="evidence" value="ECO:0007669"/>
    <property type="project" value="UniProtKB-SubCell"/>
</dbReference>
<dbReference type="Gene3D" id="2.170.16.10">
    <property type="entry name" value="Hedgehog/Intein (Hint) domain"/>
    <property type="match status" value="1"/>
</dbReference>
<feature type="domain" description="AXH" evidence="8">
    <location>
        <begin position="10"/>
        <end position="141"/>
    </location>
</feature>
<protein>
    <submittedName>
        <fullName evidence="9">GH24531</fullName>
    </submittedName>
</protein>
<dbReference type="GO" id="GO:0003677">
    <property type="term" value="F:DNA binding"/>
    <property type="evidence" value="ECO:0007669"/>
    <property type="project" value="UniProtKB-KW"/>
</dbReference>
<dbReference type="InterPro" id="IPR043404">
    <property type="entry name" value="ATAXIN1-like"/>
</dbReference>
<evidence type="ECO:0000256" key="6">
    <source>
        <dbReference type="ARBA" id="ARBA00023242"/>
    </source>
</evidence>
<reference evidence="9 10" key="1">
    <citation type="journal article" date="2007" name="Nature">
        <title>Evolution of genes and genomes on the Drosophila phylogeny.</title>
        <authorList>
            <consortium name="Drosophila 12 Genomes Consortium"/>
            <person name="Clark A.G."/>
            <person name="Eisen M.B."/>
            <person name="Smith D.R."/>
            <person name="Bergman C.M."/>
            <person name="Oliver B."/>
            <person name="Markow T.A."/>
            <person name="Kaufman T.C."/>
            <person name="Kellis M."/>
            <person name="Gelbart W."/>
            <person name="Iyer V.N."/>
            <person name="Pollard D.A."/>
            <person name="Sackton T.B."/>
            <person name="Larracuente A.M."/>
            <person name="Singh N.D."/>
            <person name="Abad J.P."/>
            <person name="Abt D.N."/>
            <person name="Adryan B."/>
            <person name="Aguade M."/>
            <person name="Akashi H."/>
            <person name="Anderson W.W."/>
            <person name="Aquadro C.F."/>
            <person name="Ardell D.H."/>
            <person name="Arguello R."/>
            <person name="Artieri C.G."/>
            <person name="Barbash D.A."/>
            <person name="Barker D."/>
            <person name="Barsanti P."/>
            <person name="Batterham P."/>
            <person name="Batzoglou S."/>
            <person name="Begun D."/>
            <person name="Bhutkar A."/>
            <person name="Blanco E."/>
            <person name="Bosak S.A."/>
            <person name="Bradley R.K."/>
            <person name="Brand A.D."/>
            <person name="Brent M.R."/>
            <person name="Brooks A.N."/>
            <person name="Brown R.H."/>
            <person name="Butlin R.K."/>
            <person name="Caggese C."/>
            <person name="Calvi B.R."/>
            <person name="Bernardo de Carvalho A."/>
            <person name="Caspi A."/>
            <person name="Castrezana S."/>
            <person name="Celniker S.E."/>
            <person name="Chang J.L."/>
            <person name="Chapple C."/>
            <person name="Chatterji S."/>
            <person name="Chinwalla A."/>
            <person name="Civetta A."/>
            <person name="Clifton S.W."/>
            <person name="Comeron J.M."/>
            <person name="Costello J.C."/>
            <person name="Coyne J.A."/>
            <person name="Daub J."/>
            <person name="David R.G."/>
            <person name="Delcher A.L."/>
            <person name="Delehaunty K."/>
            <person name="Do C.B."/>
            <person name="Ebling H."/>
            <person name="Edwards K."/>
            <person name="Eickbush T."/>
            <person name="Evans J.D."/>
            <person name="Filipski A."/>
            <person name="Findeiss S."/>
            <person name="Freyhult E."/>
            <person name="Fulton L."/>
            <person name="Fulton R."/>
            <person name="Garcia A.C."/>
            <person name="Gardiner A."/>
            <person name="Garfield D.A."/>
            <person name="Garvin B.E."/>
            <person name="Gibson G."/>
            <person name="Gilbert D."/>
            <person name="Gnerre S."/>
            <person name="Godfrey J."/>
            <person name="Good R."/>
            <person name="Gotea V."/>
            <person name="Gravely B."/>
            <person name="Greenberg A.J."/>
            <person name="Griffiths-Jones S."/>
            <person name="Gross S."/>
            <person name="Guigo R."/>
            <person name="Gustafson E.A."/>
            <person name="Haerty W."/>
            <person name="Hahn M.W."/>
            <person name="Halligan D.L."/>
            <person name="Halpern A.L."/>
            <person name="Halter G.M."/>
            <person name="Han M.V."/>
            <person name="Heger A."/>
            <person name="Hillier L."/>
            <person name="Hinrichs A.S."/>
            <person name="Holmes I."/>
            <person name="Hoskins R.A."/>
            <person name="Hubisz M.J."/>
            <person name="Hultmark D."/>
            <person name="Huntley M.A."/>
            <person name="Jaffe D.B."/>
            <person name="Jagadeeshan S."/>
            <person name="Jeck W.R."/>
            <person name="Johnson J."/>
            <person name="Jones C.D."/>
            <person name="Jordan W.C."/>
            <person name="Karpen G.H."/>
            <person name="Kataoka E."/>
            <person name="Keightley P.D."/>
            <person name="Kheradpour P."/>
            <person name="Kirkness E.F."/>
            <person name="Koerich L.B."/>
            <person name="Kristiansen K."/>
            <person name="Kudrna D."/>
            <person name="Kulathinal R.J."/>
            <person name="Kumar S."/>
            <person name="Kwok R."/>
            <person name="Lander E."/>
            <person name="Langley C.H."/>
            <person name="Lapoint R."/>
            <person name="Lazzaro B.P."/>
            <person name="Lee S.J."/>
            <person name="Levesque L."/>
            <person name="Li R."/>
            <person name="Lin C.F."/>
            <person name="Lin M.F."/>
            <person name="Lindblad-Toh K."/>
            <person name="Llopart A."/>
            <person name="Long M."/>
            <person name="Low L."/>
            <person name="Lozovsky E."/>
            <person name="Lu J."/>
            <person name="Luo M."/>
            <person name="Machado C.A."/>
            <person name="Makalowski W."/>
            <person name="Marzo M."/>
            <person name="Matsuda M."/>
            <person name="Matzkin L."/>
            <person name="McAllister B."/>
            <person name="McBride C.S."/>
            <person name="McKernan B."/>
            <person name="McKernan K."/>
            <person name="Mendez-Lago M."/>
            <person name="Minx P."/>
            <person name="Mollenhauer M.U."/>
            <person name="Montooth K."/>
            <person name="Mount S.M."/>
            <person name="Mu X."/>
            <person name="Myers E."/>
            <person name="Negre B."/>
            <person name="Newfeld S."/>
            <person name="Nielsen R."/>
            <person name="Noor M.A."/>
            <person name="O'Grady P."/>
            <person name="Pachter L."/>
            <person name="Papaceit M."/>
            <person name="Parisi M.J."/>
            <person name="Parisi M."/>
            <person name="Parts L."/>
            <person name="Pedersen J.S."/>
            <person name="Pesole G."/>
            <person name="Phillippy A.M."/>
            <person name="Ponting C.P."/>
            <person name="Pop M."/>
            <person name="Porcelli D."/>
            <person name="Powell J.R."/>
            <person name="Prohaska S."/>
            <person name="Pruitt K."/>
            <person name="Puig M."/>
            <person name="Quesneville H."/>
            <person name="Ram K.R."/>
            <person name="Rand D."/>
            <person name="Rasmussen M.D."/>
            <person name="Reed L.K."/>
            <person name="Reenan R."/>
            <person name="Reily A."/>
            <person name="Remington K.A."/>
            <person name="Rieger T.T."/>
            <person name="Ritchie M.G."/>
            <person name="Robin C."/>
            <person name="Rogers Y.H."/>
            <person name="Rohde C."/>
            <person name="Rozas J."/>
            <person name="Rubenfield M.J."/>
            <person name="Ruiz A."/>
            <person name="Russo S."/>
            <person name="Salzberg S.L."/>
            <person name="Sanchez-Gracia A."/>
            <person name="Saranga D.J."/>
            <person name="Sato H."/>
            <person name="Schaeffer S.W."/>
            <person name="Schatz M.C."/>
            <person name="Schlenke T."/>
            <person name="Schwartz R."/>
            <person name="Segarra C."/>
            <person name="Singh R.S."/>
            <person name="Sirot L."/>
            <person name="Sirota M."/>
            <person name="Sisneros N.B."/>
            <person name="Smith C.D."/>
            <person name="Smith T.F."/>
            <person name="Spieth J."/>
            <person name="Stage D.E."/>
            <person name="Stark A."/>
            <person name="Stephan W."/>
            <person name="Strausberg R.L."/>
            <person name="Strempel S."/>
            <person name="Sturgill D."/>
            <person name="Sutton G."/>
            <person name="Sutton G.G."/>
            <person name="Tao W."/>
            <person name="Teichmann S."/>
            <person name="Tobari Y.N."/>
            <person name="Tomimura Y."/>
            <person name="Tsolas J.M."/>
            <person name="Valente V.L."/>
            <person name="Venter E."/>
            <person name="Venter J.C."/>
            <person name="Vicario S."/>
            <person name="Vieira F.G."/>
            <person name="Vilella A.J."/>
            <person name="Villasante A."/>
            <person name="Walenz B."/>
            <person name="Wang J."/>
            <person name="Wasserman M."/>
            <person name="Watts T."/>
            <person name="Wilson D."/>
            <person name="Wilson R.K."/>
            <person name="Wing R.A."/>
            <person name="Wolfner M.F."/>
            <person name="Wong A."/>
            <person name="Wong G.K."/>
            <person name="Wu C.I."/>
            <person name="Wu G."/>
            <person name="Yamamoto D."/>
            <person name="Yang H.P."/>
            <person name="Yang S.P."/>
            <person name="Yorke J.A."/>
            <person name="Yoshida K."/>
            <person name="Zdobnov E."/>
            <person name="Zhang P."/>
            <person name="Zhang Y."/>
            <person name="Zimin A.V."/>
            <person name="Baldwin J."/>
            <person name="Abdouelleil A."/>
            <person name="Abdulkadir J."/>
            <person name="Abebe A."/>
            <person name="Abera B."/>
            <person name="Abreu J."/>
            <person name="Acer S.C."/>
            <person name="Aftuck L."/>
            <person name="Alexander A."/>
            <person name="An P."/>
            <person name="Anderson E."/>
            <person name="Anderson S."/>
            <person name="Arachi H."/>
            <person name="Azer M."/>
            <person name="Bachantsang P."/>
            <person name="Barry A."/>
            <person name="Bayul T."/>
            <person name="Berlin A."/>
            <person name="Bessette D."/>
            <person name="Bloom T."/>
            <person name="Blye J."/>
            <person name="Boguslavskiy L."/>
            <person name="Bonnet C."/>
            <person name="Boukhgalter B."/>
            <person name="Bourzgui I."/>
            <person name="Brown A."/>
            <person name="Cahill P."/>
            <person name="Channer S."/>
            <person name="Cheshatsang Y."/>
            <person name="Chuda L."/>
            <person name="Citroen M."/>
            <person name="Collymore A."/>
            <person name="Cooke P."/>
            <person name="Costello M."/>
            <person name="D'Aco K."/>
            <person name="Daza R."/>
            <person name="De Haan G."/>
            <person name="DeGray S."/>
            <person name="DeMaso C."/>
            <person name="Dhargay N."/>
            <person name="Dooley K."/>
            <person name="Dooley E."/>
            <person name="Doricent M."/>
            <person name="Dorje P."/>
            <person name="Dorjee K."/>
            <person name="Dupes A."/>
            <person name="Elong R."/>
            <person name="Falk J."/>
            <person name="Farina A."/>
            <person name="Faro S."/>
            <person name="Ferguson D."/>
            <person name="Fisher S."/>
            <person name="Foley C.D."/>
            <person name="Franke A."/>
            <person name="Friedrich D."/>
            <person name="Gadbois L."/>
            <person name="Gearin G."/>
            <person name="Gearin C.R."/>
            <person name="Giannoukos G."/>
            <person name="Goode T."/>
            <person name="Graham J."/>
            <person name="Grandbois E."/>
            <person name="Grewal S."/>
            <person name="Gyaltsen K."/>
            <person name="Hafez N."/>
            <person name="Hagos B."/>
            <person name="Hall J."/>
            <person name="Henson C."/>
            <person name="Hollinger A."/>
            <person name="Honan T."/>
            <person name="Huard M.D."/>
            <person name="Hughes L."/>
            <person name="Hurhula B."/>
            <person name="Husby M.E."/>
            <person name="Kamat A."/>
            <person name="Kanga B."/>
            <person name="Kashin S."/>
            <person name="Khazanovich D."/>
            <person name="Kisner P."/>
            <person name="Lance K."/>
            <person name="Lara M."/>
            <person name="Lee W."/>
            <person name="Lennon N."/>
            <person name="Letendre F."/>
            <person name="LeVine R."/>
            <person name="Lipovsky A."/>
            <person name="Liu X."/>
            <person name="Liu J."/>
            <person name="Liu S."/>
            <person name="Lokyitsang T."/>
            <person name="Lokyitsang Y."/>
            <person name="Lubonja R."/>
            <person name="Lui A."/>
            <person name="MacDonald P."/>
            <person name="Magnisalis V."/>
            <person name="Maru K."/>
            <person name="Matthews C."/>
            <person name="McCusker W."/>
            <person name="McDonough S."/>
            <person name="Mehta T."/>
            <person name="Meldrim J."/>
            <person name="Meneus L."/>
            <person name="Mihai O."/>
            <person name="Mihalev A."/>
            <person name="Mihova T."/>
            <person name="Mittelman R."/>
            <person name="Mlenga V."/>
            <person name="Montmayeur A."/>
            <person name="Mulrain L."/>
            <person name="Navidi A."/>
            <person name="Naylor J."/>
            <person name="Negash T."/>
            <person name="Nguyen T."/>
            <person name="Nguyen N."/>
            <person name="Nicol R."/>
            <person name="Norbu C."/>
            <person name="Norbu N."/>
            <person name="Novod N."/>
            <person name="O'Neill B."/>
            <person name="Osman S."/>
            <person name="Markiewicz E."/>
            <person name="Oyono O.L."/>
            <person name="Patti C."/>
            <person name="Phunkhang P."/>
            <person name="Pierre F."/>
            <person name="Priest M."/>
            <person name="Raghuraman S."/>
            <person name="Rege F."/>
            <person name="Reyes R."/>
            <person name="Rise C."/>
            <person name="Rogov P."/>
            <person name="Ross K."/>
            <person name="Ryan E."/>
            <person name="Settipalli S."/>
            <person name="Shea T."/>
            <person name="Sherpa N."/>
            <person name="Shi L."/>
            <person name="Shih D."/>
            <person name="Sparrow T."/>
            <person name="Spaulding J."/>
            <person name="Stalker J."/>
            <person name="Stange-Thomann N."/>
            <person name="Stavropoulos S."/>
            <person name="Stone C."/>
            <person name="Strader C."/>
            <person name="Tesfaye S."/>
            <person name="Thomson T."/>
            <person name="Thoulutsang Y."/>
            <person name="Thoulutsang D."/>
            <person name="Topham K."/>
            <person name="Topping I."/>
            <person name="Tsamla T."/>
            <person name="Vassiliev H."/>
            <person name="Vo A."/>
            <person name="Wangchuk T."/>
            <person name="Wangdi T."/>
            <person name="Weiand M."/>
            <person name="Wilkinson J."/>
            <person name="Wilson A."/>
            <person name="Yadav S."/>
            <person name="Young G."/>
            <person name="Yu Q."/>
            <person name="Zembek L."/>
            <person name="Zhong D."/>
            <person name="Zimmer A."/>
            <person name="Zwirko Z."/>
            <person name="Jaffe D.B."/>
            <person name="Alvarez P."/>
            <person name="Brockman W."/>
            <person name="Butler J."/>
            <person name="Chin C."/>
            <person name="Gnerre S."/>
            <person name="Grabherr M."/>
            <person name="Kleber M."/>
            <person name="Mauceli E."/>
            <person name="MacCallum I."/>
        </authorList>
    </citation>
    <scope>NUCLEOTIDE SEQUENCE [LARGE SCALE GENOMIC DNA]</scope>
    <source>
        <strain evidence="10">Tucson 15287-2541.00</strain>
    </source>
</reference>
<dbReference type="GO" id="GO:0006355">
    <property type="term" value="P:regulation of DNA-templated transcription"/>
    <property type="evidence" value="ECO:0007669"/>
    <property type="project" value="InterPro"/>
</dbReference>
<evidence type="ECO:0000256" key="3">
    <source>
        <dbReference type="ARBA" id="ARBA00023015"/>
    </source>
</evidence>
<dbReference type="InterPro" id="IPR036096">
    <property type="entry name" value="Ataxin_AXH_dom_sf"/>
</dbReference>
<accession>B4JLV8</accession>
<dbReference type="PROSITE" id="PS51148">
    <property type="entry name" value="AXH"/>
    <property type="match status" value="1"/>
</dbReference>
<dbReference type="PhylomeDB" id="B4JLV8"/>
<keyword evidence="3" id="KW-0805">Transcription regulation</keyword>
<keyword evidence="4" id="KW-0238">DNA-binding</keyword>
<proteinExistence type="predicted"/>
<dbReference type="PANTHER" id="PTHR13392">
    <property type="entry name" value="ATAXIN 1"/>
    <property type="match status" value="1"/>
</dbReference>
<comment type="subcellular location">
    <subcellularLocation>
        <location evidence="1">Nucleus</location>
    </subcellularLocation>
</comment>
<dbReference type="Pfam" id="PF08517">
    <property type="entry name" value="AXH"/>
    <property type="match status" value="1"/>
</dbReference>
<dbReference type="STRING" id="7222.B4JLV8"/>
<evidence type="ECO:0000256" key="1">
    <source>
        <dbReference type="ARBA" id="ARBA00004123"/>
    </source>
</evidence>
<dbReference type="KEGG" id="dgr:6566269"/>
<dbReference type="HOGENOM" id="CLU_1225939_0_0_1"/>
<keyword evidence="10" id="KW-1185">Reference proteome</keyword>
<dbReference type="InParanoid" id="B4JLV8"/>
<dbReference type="SUPFAM" id="SSF102031">
    <property type="entry name" value="AXH domain"/>
    <property type="match status" value="1"/>
</dbReference>
<dbReference type="GO" id="GO:0003723">
    <property type="term" value="F:RNA binding"/>
    <property type="evidence" value="ECO:0007669"/>
    <property type="project" value="InterPro"/>
</dbReference>
<dbReference type="OMA" id="FEPNAQM"/>
<evidence type="ECO:0000259" key="8">
    <source>
        <dbReference type="PROSITE" id="PS51148"/>
    </source>
</evidence>
<dbReference type="EMBL" id="CH916371">
    <property type="protein sequence ID" value="EDV91719.1"/>
    <property type="molecule type" value="Genomic_DNA"/>
</dbReference>
<keyword evidence="6" id="KW-0539">Nucleus</keyword>
<evidence type="ECO:0000256" key="2">
    <source>
        <dbReference type="ARBA" id="ARBA00022491"/>
    </source>
</evidence>
<feature type="compositionally biased region" description="Pro residues" evidence="7">
    <location>
        <begin position="140"/>
        <end position="152"/>
    </location>
</feature>
<dbReference type="InterPro" id="IPR003652">
    <property type="entry name" value="Ataxin_AXH_dom"/>
</dbReference>
<dbReference type="Proteomes" id="UP000001070">
    <property type="component" value="Unassembled WGS sequence"/>
</dbReference>
<keyword evidence="5" id="KW-0804">Transcription</keyword>
<name>B4JLV8_DROGR</name>
<evidence type="ECO:0000256" key="5">
    <source>
        <dbReference type="ARBA" id="ARBA00023163"/>
    </source>
</evidence>
<dbReference type="eggNOG" id="KOG4053">
    <property type="taxonomic scope" value="Eukaryota"/>
</dbReference>
<feature type="region of interest" description="Disordered" evidence="7">
    <location>
        <begin position="137"/>
        <end position="162"/>
    </location>
</feature>
<organism evidence="10">
    <name type="scientific">Drosophila grimshawi</name>
    <name type="common">Hawaiian fruit fly</name>
    <name type="synonym">Idiomyia grimshawi</name>
    <dbReference type="NCBI Taxonomy" id="7222"/>
    <lineage>
        <taxon>Eukaryota</taxon>
        <taxon>Metazoa</taxon>
        <taxon>Ecdysozoa</taxon>
        <taxon>Arthropoda</taxon>
        <taxon>Hexapoda</taxon>
        <taxon>Insecta</taxon>
        <taxon>Pterygota</taxon>
        <taxon>Neoptera</taxon>
        <taxon>Endopterygota</taxon>
        <taxon>Diptera</taxon>
        <taxon>Brachycera</taxon>
        <taxon>Muscomorpha</taxon>
        <taxon>Ephydroidea</taxon>
        <taxon>Drosophilidae</taxon>
        <taxon>Drosophila</taxon>
        <taxon>Hawaiian Drosophila</taxon>
    </lineage>
</organism>
<evidence type="ECO:0000256" key="4">
    <source>
        <dbReference type="ARBA" id="ARBA00023125"/>
    </source>
</evidence>
<dbReference type="OrthoDB" id="10000452at2759"/>
<sequence>MLNETGTFIDLSNVTIEASACFKRGTHIELSNGYLRRVEDIRTEDFIQSAMRSQQYVKEATVVKIDVNGQCPQVAAITFSYDNNYAKIHLTVQSWHPIFVYGQGWASCNPQLSHQLFQLNCQLLQVGDICLSLGPHDDAPSPPIPSPPPPSRQPAAFVSAPMPGPNFPDALEPIDLSYGYGPNPSRMQFEPNAQMVNYVSNYSQMMGDNKQN</sequence>
<evidence type="ECO:0000313" key="9">
    <source>
        <dbReference type="EMBL" id="EDV91719.1"/>
    </source>
</evidence>